<keyword evidence="2" id="KW-0238">DNA-binding</keyword>
<dbReference type="EMBL" id="PZFK01000026">
    <property type="protein sequence ID" value="PTI28576.1"/>
    <property type="molecule type" value="Genomic_DNA"/>
</dbReference>
<dbReference type="GeneID" id="64117366"/>
<evidence type="ECO:0000313" key="6">
    <source>
        <dbReference type="EMBL" id="QRO83898.1"/>
    </source>
</evidence>
<keyword evidence="3" id="KW-0804">Transcription</keyword>
<evidence type="ECO:0000313" key="5">
    <source>
        <dbReference type="EMBL" id="PTI28576.1"/>
    </source>
</evidence>
<protein>
    <submittedName>
        <fullName evidence="5">MarR family transcriptional regulator</fullName>
    </submittedName>
</protein>
<keyword evidence="1" id="KW-0805">Transcription regulation</keyword>
<dbReference type="GO" id="GO:0003677">
    <property type="term" value="F:DNA binding"/>
    <property type="evidence" value="ECO:0007669"/>
    <property type="project" value="UniProtKB-KW"/>
</dbReference>
<accession>A0A2T4PRC4</accession>
<reference evidence="6 8" key="3">
    <citation type="submission" date="2021-02" db="EMBL/GenBank/DDBJ databases">
        <title>FDA dAtabase for Regulatory Grade micrObial Sequences (FDA-ARGOS): Supporting development and validation of Infectious Disease Dx tests.</title>
        <authorList>
            <person name="Sproer C."/>
            <person name="Gronow S."/>
            <person name="Severitt S."/>
            <person name="Schroder I."/>
            <person name="Tallon L."/>
            <person name="Sadzewicz L."/>
            <person name="Zhao X."/>
            <person name="Boylan J."/>
            <person name="Ott S."/>
            <person name="Bowen H."/>
            <person name="Vavikolanu K."/>
            <person name="Mehta A."/>
            <person name="Aluvathingal J."/>
            <person name="Nadendla S."/>
            <person name="Lowell S."/>
            <person name="Myers T."/>
            <person name="Yan Y."/>
            <person name="Sichtig H."/>
        </authorList>
    </citation>
    <scope>NUCLEOTIDE SEQUENCE [LARGE SCALE GENOMIC DNA]</scope>
    <source>
        <strain evidence="6 8">FDAARGOS_1207</strain>
    </source>
</reference>
<organism evidence="5 7">
    <name type="scientific">Mammaliicoccus vitulinus</name>
    <dbReference type="NCBI Taxonomy" id="71237"/>
    <lineage>
        <taxon>Bacteria</taxon>
        <taxon>Bacillati</taxon>
        <taxon>Bacillota</taxon>
        <taxon>Bacilli</taxon>
        <taxon>Bacillales</taxon>
        <taxon>Staphylococcaceae</taxon>
        <taxon>Mammaliicoccus</taxon>
    </lineage>
</organism>
<dbReference type="InterPro" id="IPR036388">
    <property type="entry name" value="WH-like_DNA-bd_sf"/>
</dbReference>
<sequence>MTDIFNQTIQEMIDYENKITNLKNDKRLSLVDFIILEEIFRAKEITIKEILSGKLTELETRPSNIGTNLAKLYRKGLIDKYRSNLDERKVYYYMDENHKALYKELVQDI</sequence>
<dbReference type="Pfam" id="PF22381">
    <property type="entry name" value="Staph_reg_Sar_Rot"/>
    <property type="match status" value="1"/>
</dbReference>
<evidence type="ECO:0000259" key="4">
    <source>
        <dbReference type="Pfam" id="PF22381"/>
    </source>
</evidence>
<dbReference type="EMBL" id="CP069486">
    <property type="protein sequence ID" value="QRO83898.1"/>
    <property type="molecule type" value="Genomic_DNA"/>
</dbReference>
<dbReference type="InterPro" id="IPR055166">
    <property type="entry name" value="Transc_reg_Sar_Rot_HTH"/>
</dbReference>
<evidence type="ECO:0000313" key="7">
    <source>
        <dbReference type="Proteomes" id="UP000241209"/>
    </source>
</evidence>
<evidence type="ECO:0000256" key="1">
    <source>
        <dbReference type="ARBA" id="ARBA00023015"/>
    </source>
</evidence>
<dbReference type="SUPFAM" id="SSF46785">
    <property type="entry name" value="Winged helix' DNA-binding domain"/>
    <property type="match status" value="1"/>
</dbReference>
<dbReference type="Gene3D" id="1.10.10.10">
    <property type="entry name" value="Winged helix-like DNA-binding domain superfamily/Winged helix DNA-binding domain"/>
    <property type="match status" value="1"/>
</dbReference>
<name>A0A2T4PRC4_9STAP</name>
<proteinExistence type="predicted"/>
<evidence type="ECO:0000256" key="2">
    <source>
        <dbReference type="ARBA" id="ARBA00023125"/>
    </source>
</evidence>
<keyword evidence="8" id="KW-1185">Reference proteome</keyword>
<dbReference type="Proteomes" id="UP000627155">
    <property type="component" value="Chromosome"/>
</dbReference>
<reference evidence="5" key="2">
    <citation type="submission" date="2018-03" db="EMBL/GenBank/DDBJ databases">
        <authorList>
            <person name="Keele B.F."/>
        </authorList>
    </citation>
    <scope>NUCLEOTIDE SEQUENCE</scope>
    <source>
        <strain evidence="5">SNUC 2204</strain>
    </source>
</reference>
<feature type="domain" description="Transcriptional regulator SarA/SarZ/Rot-like helix-turn-helix" evidence="4">
    <location>
        <begin position="20"/>
        <end position="104"/>
    </location>
</feature>
<gene>
    <name evidence="5" type="ORF">BU072_11225</name>
    <name evidence="6" type="ORF">I6J37_06575</name>
</gene>
<dbReference type="InterPro" id="IPR036390">
    <property type="entry name" value="WH_DNA-bd_sf"/>
</dbReference>
<dbReference type="RefSeq" id="WP_016913207.1">
    <property type="nucleotide sequence ID" value="NZ_BMDF01000007.1"/>
</dbReference>
<reference evidence="5 7" key="1">
    <citation type="journal article" date="2016" name="Front. Microbiol.">
        <title>Comprehensive Phylogenetic Analysis of Bovine Non-aureus Staphylococci Species Based on Whole-Genome Sequencing.</title>
        <authorList>
            <person name="Naushad S."/>
            <person name="Barkema H.W."/>
            <person name="Luby C."/>
            <person name="Condas L.A."/>
            <person name="Nobrega D.B."/>
            <person name="Carson D.A."/>
            <person name="De Buck J."/>
        </authorList>
    </citation>
    <scope>NUCLEOTIDE SEQUENCE [LARGE SCALE GENOMIC DNA]</scope>
    <source>
        <strain evidence="5 7">SNUC 2204</strain>
    </source>
</reference>
<evidence type="ECO:0000313" key="8">
    <source>
        <dbReference type="Proteomes" id="UP000627155"/>
    </source>
</evidence>
<dbReference type="Proteomes" id="UP000241209">
    <property type="component" value="Unassembled WGS sequence"/>
</dbReference>
<evidence type="ECO:0000256" key="3">
    <source>
        <dbReference type="ARBA" id="ARBA00023163"/>
    </source>
</evidence>
<dbReference type="AlphaFoldDB" id="A0A2T4PRC4"/>